<sequence>MNWNIEAVAKFFTEVGFPAALCLILLRYVLLTIGGRLDRLDASVKQLTRVLKHVEQEQKQGKSSRTRTRKM</sequence>
<organism evidence="2 3">
    <name type="scientific">Paenibacillus terreus</name>
    <dbReference type="NCBI Taxonomy" id="1387834"/>
    <lineage>
        <taxon>Bacteria</taxon>
        <taxon>Bacillati</taxon>
        <taxon>Bacillota</taxon>
        <taxon>Bacilli</taxon>
        <taxon>Bacillales</taxon>
        <taxon>Paenibacillaceae</taxon>
        <taxon>Paenibacillus</taxon>
    </lineage>
</organism>
<evidence type="ECO:0000313" key="3">
    <source>
        <dbReference type="Proteomes" id="UP001580407"/>
    </source>
</evidence>
<name>A0ABV5BDY9_9BACL</name>
<feature type="transmembrane region" description="Helical" evidence="1">
    <location>
        <begin position="12"/>
        <end position="30"/>
    </location>
</feature>
<keyword evidence="1" id="KW-0812">Transmembrane</keyword>
<keyword evidence="1" id="KW-1133">Transmembrane helix</keyword>
<reference evidence="2 3" key="1">
    <citation type="submission" date="2024-09" db="EMBL/GenBank/DDBJ databases">
        <authorList>
            <person name="Ruan L."/>
        </authorList>
    </citation>
    <scope>NUCLEOTIDE SEQUENCE [LARGE SCALE GENOMIC DNA]</scope>
    <source>
        <strain evidence="2 3">D33</strain>
    </source>
</reference>
<dbReference type="Proteomes" id="UP001580407">
    <property type="component" value="Unassembled WGS sequence"/>
</dbReference>
<keyword evidence="3" id="KW-1185">Reference proteome</keyword>
<gene>
    <name evidence="2" type="ORF">ACE3NQ_23725</name>
</gene>
<dbReference type="EMBL" id="JBHILM010000032">
    <property type="protein sequence ID" value="MFB5683928.1"/>
    <property type="molecule type" value="Genomic_DNA"/>
</dbReference>
<evidence type="ECO:0008006" key="4">
    <source>
        <dbReference type="Google" id="ProtNLM"/>
    </source>
</evidence>
<accession>A0ABV5BDY9</accession>
<evidence type="ECO:0000313" key="2">
    <source>
        <dbReference type="EMBL" id="MFB5683928.1"/>
    </source>
</evidence>
<proteinExistence type="predicted"/>
<comment type="caution">
    <text evidence="2">The sequence shown here is derived from an EMBL/GenBank/DDBJ whole genome shotgun (WGS) entry which is preliminary data.</text>
</comment>
<protein>
    <recommendedName>
        <fullName evidence="4">YvrJ family protein</fullName>
    </recommendedName>
</protein>
<keyword evidence="1" id="KW-0472">Membrane</keyword>
<evidence type="ECO:0000256" key="1">
    <source>
        <dbReference type="SAM" id="Phobius"/>
    </source>
</evidence>
<dbReference type="RefSeq" id="WP_375527647.1">
    <property type="nucleotide sequence ID" value="NZ_JBHILM010000032.1"/>
</dbReference>